<sequence>MLYNIRLLLWINFISMLVACSQGTFTLREHENNEVIFVEERITLECRAPGHVSNPQFKLLDSQNNVLVDQDFMFYADDHIGYPDPDGGANYAITLKSVIQNRYLCEISGDNGVLSTEEVNLNVFPRDSPQCFMNTSASVTIGEVIGLSCYHEVGIVLNADFRWRQILRDGTVYEQFPPEYSELINQFKRKLSTSRIASLNDGGSEFECVIIDSGSEKTCSTGEISIQQNQELELTISPDRVYSLDRGQSQTFSCESSDPRYNVLWVRNTGYQNTDANVDFSGSVISVSIPTDTTIMNGVVLTFECAATFGESTKSEILLVFINFESNLNPLPTTTTTTTTTTQPTQVMLTFTPATVPPLDRGDIVEVKCSPSLENYEVMWIRPVNVSERDAEINNRGSTLHIHIPIDTTLISGTFLTFFCLASFNGVVFNKELTLNVVFKSTTNPAPTSTTPLSRPTIPLINTSNSLMTSPSDDNMMKTDPDDEQDTNGGNDLDGGTNTEQDKGGTDFTIFIVIAGVVAVILVAIIVIILIAICMTKQVDHLSKEERTFGNAAYDYNDPGGTSVRYTPEPKSSMNHPGPDVVPYSDVSRGRHVIEIDEDEIYDDSKDWRGGIEI</sequence>
<gene>
    <name evidence="5" type="ORF">HOLleu_41096</name>
</gene>
<name>A0A9Q0YD72_HOLLE</name>
<comment type="caution">
    <text evidence="5">The sequence shown here is derived from an EMBL/GenBank/DDBJ whole genome shotgun (WGS) entry which is preliminary data.</text>
</comment>
<dbReference type="PROSITE" id="PS51257">
    <property type="entry name" value="PROKAR_LIPOPROTEIN"/>
    <property type="match status" value="1"/>
</dbReference>
<evidence type="ECO:0000313" key="6">
    <source>
        <dbReference type="Proteomes" id="UP001152320"/>
    </source>
</evidence>
<proteinExistence type="predicted"/>
<evidence type="ECO:0000256" key="3">
    <source>
        <dbReference type="SAM" id="SignalP"/>
    </source>
</evidence>
<feature type="region of interest" description="Disordered" evidence="1">
    <location>
        <begin position="462"/>
        <end position="500"/>
    </location>
</feature>
<feature type="compositionally biased region" description="Polar residues" evidence="1">
    <location>
        <begin position="462"/>
        <end position="473"/>
    </location>
</feature>
<evidence type="ECO:0000313" key="5">
    <source>
        <dbReference type="EMBL" id="KAJ8019479.1"/>
    </source>
</evidence>
<dbReference type="Proteomes" id="UP001152320">
    <property type="component" value="Chromosome 23"/>
</dbReference>
<keyword evidence="3" id="KW-0732">Signal</keyword>
<keyword evidence="2" id="KW-0472">Membrane</keyword>
<keyword evidence="2" id="KW-0812">Transmembrane</keyword>
<protein>
    <recommendedName>
        <fullName evidence="4">Ig-like domain-containing protein</fullName>
    </recommendedName>
</protein>
<accession>A0A9Q0YD72</accession>
<dbReference type="InterPro" id="IPR007110">
    <property type="entry name" value="Ig-like_dom"/>
</dbReference>
<dbReference type="PROSITE" id="PS50835">
    <property type="entry name" value="IG_LIKE"/>
    <property type="match status" value="1"/>
</dbReference>
<evidence type="ECO:0000256" key="2">
    <source>
        <dbReference type="SAM" id="Phobius"/>
    </source>
</evidence>
<organism evidence="5 6">
    <name type="scientific">Holothuria leucospilota</name>
    <name type="common">Black long sea cucumber</name>
    <name type="synonym">Mertensiothuria leucospilota</name>
    <dbReference type="NCBI Taxonomy" id="206669"/>
    <lineage>
        <taxon>Eukaryota</taxon>
        <taxon>Metazoa</taxon>
        <taxon>Echinodermata</taxon>
        <taxon>Eleutherozoa</taxon>
        <taxon>Echinozoa</taxon>
        <taxon>Holothuroidea</taxon>
        <taxon>Aspidochirotacea</taxon>
        <taxon>Aspidochirotida</taxon>
        <taxon>Holothuriidae</taxon>
        <taxon>Holothuria</taxon>
    </lineage>
</organism>
<keyword evidence="6" id="KW-1185">Reference proteome</keyword>
<feature type="compositionally biased region" description="Low complexity" evidence="1">
    <location>
        <begin position="487"/>
        <end position="499"/>
    </location>
</feature>
<feature type="signal peptide" evidence="3">
    <location>
        <begin position="1"/>
        <end position="23"/>
    </location>
</feature>
<evidence type="ECO:0000256" key="1">
    <source>
        <dbReference type="SAM" id="MobiDB-lite"/>
    </source>
</evidence>
<feature type="chain" id="PRO_5040226668" description="Ig-like domain-containing protein" evidence="3">
    <location>
        <begin position="24"/>
        <end position="614"/>
    </location>
</feature>
<keyword evidence="2" id="KW-1133">Transmembrane helix</keyword>
<dbReference type="AlphaFoldDB" id="A0A9Q0YD72"/>
<dbReference type="EMBL" id="JAIZAY010000023">
    <property type="protein sequence ID" value="KAJ8019479.1"/>
    <property type="molecule type" value="Genomic_DNA"/>
</dbReference>
<reference evidence="5" key="1">
    <citation type="submission" date="2021-10" db="EMBL/GenBank/DDBJ databases">
        <title>Tropical sea cucumber genome reveals ecological adaptation and Cuvierian tubules defense mechanism.</title>
        <authorList>
            <person name="Chen T."/>
        </authorList>
    </citation>
    <scope>NUCLEOTIDE SEQUENCE</scope>
    <source>
        <strain evidence="5">Nanhai2018</strain>
        <tissue evidence="5">Muscle</tissue>
    </source>
</reference>
<feature type="transmembrane region" description="Helical" evidence="2">
    <location>
        <begin position="508"/>
        <end position="534"/>
    </location>
</feature>
<feature type="domain" description="Ig-like" evidence="4">
    <location>
        <begin position="232"/>
        <end position="318"/>
    </location>
</feature>
<evidence type="ECO:0000259" key="4">
    <source>
        <dbReference type="PROSITE" id="PS50835"/>
    </source>
</evidence>